<dbReference type="SUPFAM" id="SSF53448">
    <property type="entry name" value="Nucleotide-diphospho-sugar transferases"/>
    <property type="match status" value="1"/>
</dbReference>
<dbReference type="EMBL" id="RAPY01000003">
    <property type="protein sequence ID" value="RKE49212.1"/>
    <property type="molecule type" value="Genomic_DNA"/>
</dbReference>
<dbReference type="PANTHER" id="PTHR43685">
    <property type="entry name" value="GLYCOSYLTRANSFERASE"/>
    <property type="match status" value="1"/>
</dbReference>
<dbReference type="InterPro" id="IPR001173">
    <property type="entry name" value="Glyco_trans_2-like"/>
</dbReference>
<sequence length="333" mass="38621">MNTKIPTVTVLMAAYNSERYISQAIKSILNQTYANFELLIIDDGSTDGTIEQINTFDDNRIKLLQNENNQGVVYTRNRAIEEAIGEFIAIMDSDDIATPNRLEILLNKFNKQPQLALIGSHASIIDSNGHLTGQQIKVETDPQLLRYRLFFGNSFAHSSVMIRTSVFREFGGYRLPLAEDYDLFLRISTKYPVLNLDEALLLYREHPMGISKKFAVELDNQLILIKEHILFHLNLPSDKKYQKILTPPFIWNNIDIKDYKEFYTTLFNHIGAAEKPTLEVQKFIFEKWYEVIIKKAGKQTFVLFFTSPFFGWKYITAKQLRRALKNTVKNLFK</sequence>
<dbReference type="Proteomes" id="UP000286246">
    <property type="component" value="Unassembled WGS sequence"/>
</dbReference>
<dbReference type="RefSeq" id="WP_120260090.1">
    <property type="nucleotide sequence ID" value="NZ_RAPY01000003.1"/>
</dbReference>
<dbReference type="PANTHER" id="PTHR43685:SF2">
    <property type="entry name" value="GLYCOSYLTRANSFERASE 2-LIKE DOMAIN-CONTAINING PROTEIN"/>
    <property type="match status" value="1"/>
</dbReference>
<keyword evidence="3" id="KW-1185">Reference proteome</keyword>
<dbReference type="Gene3D" id="3.90.550.10">
    <property type="entry name" value="Spore Coat Polysaccharide Biosynthesis Protein SpsA, Chain A"/>
    <property type="match status" value="1"/>
</dbReference>
<accession>A0A420AXK8</accession>
<comment type="caution">
    <text evidence="2">The sequence shown here is derived from an EMBL/GenBank/DDBJ whole genome shotgun (WGS) entry which is preliminary data.</text>
</comment>
<reference evidence="2 3" key="1">
    <citation type="submission" date="2018-09" db="EMBL/GenBank/DDBJ databases">
        <title>Genomic Encyclopedia of Type Strains, Phase III (KMG-III): the genomes of soil and plant-associated and newly described type strains.</title>
        <authorList>
            <person name="Whitman W."/>
        </authorList>
    </citation>
    <scope>NUCLEOTIDE SEQUENCE [LARGE SCALE GENOMIC DNA]</scope>
    <source>
        <strain evidence="2 3">CECT 7938</strain>
    </source>
</reference>
<evidence type="ECO:0000259" key="1">
    <source>
        <dbReference type="Pfam" id="PF00535"/>
    </source>
</evidence>
<proteinExistence type="predicted"/>
<dbReference type="InterPro" id="IPR029044">
    <property type="entry name" value="Nucleotide-diphossugar_trans"/>
</dbReference>
<dbReference type="GO" id="GO:0016740">
    <property type="term" value="F:transferase activity"/>
    <property type="evidence" value="ECO:0007669"/>
    <property type="project" value="UniProtKB-KW"/>
</dbReference>
<feature type="domain" description="Glycosyltransferase 2-like" evidence="1">
    <location>
        <begin position="9"/>
        <end position="153"/>
    </location>
</feature>
<dbReference type="OrthoDB" id="9815829at2"/>
<protein>
    <submittedName>
        <fullName evidence="2">Glycosyltransferase involved in cell wall biosynthesis</fullName>
    </submittedName>
</protein>
<dbReference type="Pfam" id="PF00535">
    <property type="entry name" value="Glycos_transf_2"/>
    <property type="match status" value="1"/>
</dbReference>
<organism evidence="2 3">
    <name type="scientific">Sphingobacterium detergens</name>
    <dbReference type="NCBI Taxonomy" id="1145106"/>
    <lineage>
        <taxon>Bacteria</taxon>
        <taxon>Pseudomonadati</taxon>
        <taxon>Bacteroidota</taxon>
        <taxon>Sphingobacteriia</taxon>
        <taxon>Sphingobacteriales</taxon>
        <taxon>Sphingobacteriaceae</taxon>
        <taxon>Sphingobacterium</taxon>
    </lineage>
</organism>
<dbReference type="AlphaFoldDB" id="A0A420AXK8"/>
<evidence type="ECO:0000313" key="3">
    <source>
        <dbReference type="Proteomes" id="UP000286246"/>
    </source>
</evidence>
<evidence type="ECO:0000313" key="2">
    <source>
        <dbReference type="EMBL" id="RKE49212.1"/>
    </source>
</evidence>
<keyword evidence="2" id="KW-0808">Transferase</keyword>
<dbReference type="InterPro" id="IPR050834">
    <property type="entry name" value="Glycosyltransf_2"/>
</dbReference>
<gene>
    <name evidence="2" type="ORF">DFQ12_3323</name>
</gene>
<name>A0A420AXK8_SPHD1</name>